<dbReference type="CDD" id="cd06558">
    <property type="entry name" value="crotonase-like"/>
    <property type="match status" value="1"/>
</dbReference>
<dbReference type="PANTHER" id="PTHR43176:SF6">
    <property type="entry name" value="3-HYDROXYISOBUTYRYL-COA HYDROLASE"/>
    <property type="match status" value="1"/>
</dbReference>
<dbReference type="AlphaFoldDB" id="A0A0S4TXE0"/>
<dbReference type="GO" id="GO:0003860">
    <property type="term" value="F:3-hydroxyisobutyryl-CoA hydrolase activity"/>
    <property type="evidence" value="ECO:0007669"/>
    <property type="project" value="InterPro"/>
</dbReference>
<protein>
    <submittedName>
        <fullName evidence="3">Putative enoyl(3-hydroxyisobutyryl)-coenzyme a hydratase protein</fullName>
        <ecNumber evidence="3">4.2.1.17</ecNumber>
    </submittedName>
</protein>
<accession>A0A0S4TXE0</accession>
<dbReference type="SUPFAM" id="SSF52096">
    <property type="entry name" value="ClpP/crotonase"/>
    <property type="match status" value="1"/>
</dbReference>
<sequence>MESTVSTASSAVSAAVQTDTQAHVIAEVRGGIGWLTLNRPQALNALSLEMIRALSHALMAWQHDPAVRAVILRGEGGKALCAGGDIRFFHRAATARDPQLITFFTEEYRLNHLIFRYAKPYIALMDGVVMGGGMGISQGASLRVVTGRTRMAMPETNIGLFPDVGGGWFLARLPGHVGEYLGVTGQVIGAADALSVGLADCHVPADALAAVVRRLLDGTWQSAEQIVACFAEAATDSDATQAVIAPHRAAIDACFSQATVPTILADLAGSPDAGWAAQIGQQMARRSPLMMAVTLEQIRRGRHTTLADELRRELDMMARAFDAGDGIEGIRALAVDKDHAPRWRHASVDAVHEDEVAAFFASPWRREQHPLLGLSD</sequence>
<organism evidence="3">
    <name type="scientific">Ralstonia solanacearum</name>
    <name type="common">Pseudomonas solanacearum</name>
    <dbReference type="NCBI Taxonomy" id="305"/>
    <lineage>
        <taxon>Bacteria</taxon>
        <taxon>Pseudomonadati</taxon>
        <taxon>Pseudomonadota</taxon>
        <taxon>Betaproteobacteria</taxon>
        <taxon>Burkholderiales</taxon>
        <taxon>Burkholderiaceae</taxon>
        <taxon>Ralstonia</taxon>
        <taxon>Ralstonia solanacearum species complex</taxon>
    </lineage>
</organism>
<evidence type="ECO:0000313" key="3">
    <source>
        <dbReference type="EMBL" id="CUV14710.1"/>
    </source>
</evidence>
<dbReference type="PANTHER" id="PTHR43176">
    <property type="entry name" value="3-HYDROXYISOBUTYRYL-COA HYDROLASE-RELATED"/>
    <property type="match status" value="1"/>
</dbReference>
<dbReference type="EC" id="4.2.1.17" evidence="3"/>
<dbReference type="Pfam" id="PF16113">
    <property type="entry name" value="ECH_2"/>
    <property type="match status" value="1"/>
</dbReference>
<keyword evidence="1" id="KW-0378">Hydrolase</keyword>
<dbReference type="Gene3D" id="3.90.226.10">
    <property type="entry name" value="2-enoyl-CoA Hydratase, Chain A, domain 1"/>
    <property type="match status" value="1"/>
</dbReference>
<gene>
    <name evidence="3" type="ORF">RUN39_v1_930007</name>
</gene>
<dbReference type="InterPro" id="IPR032259">
    <property type="entry name" value="HIBYL-CoA-H"/>
</dbReference>
<reference evidence="3" key="1">
    <citation type="submission" date="2015-10" db="EMBL/GenBank/DDBJ databases">
        <authorList>
            <person name="Gilbert D.G."/>
        </authorList>
    </citation>
    <scope>NUCLEOTIDE SEQUENCE</scope>
    <source>
        <strain evidence="3">Phyl III-seqv23</strain>
    </source>
</reference>
<name>A0A0S4TXE0_RALSL</name>
<dbReference type="EMBL" id="LN899819">
    <property type="protein sequence ID" value="CUV14710.1"/>
    <property type="molecule type" value="Genomic_DNA"/>
</dbReference>
<evidence type="ECO:0000259" key="2">
    <source>
        <dbReference type="Pfam" id="PF16113"/>
    </source>
</evidence>
<dbReference type="InterPro" id="IPR045004">
    <property type="entry name" value="ECH_dom"/>
</dbReference>
<proteinExistence type="predicted"/>
<dbReference type="InterPro" id="IPR029045">
    <property type="entry name" value="ClpP/crotonase-like_dom_sf"/>
</dbReference>
<evidence type="ECO:0000256" key="1">
    <source>
        <dbReference type="ARBA" id="ARBA00022801"/>
    </source>
</evidence>
<dbReference type="PATRIC" id="fig|305.106.peg.571"/>
<dbReference type="GO" id="GO:0006574">
    <property type="term" value="P:L-valine catabolic process"/>
    <property type="evidence" value="ECO:0007669"/>
    <property type="project" value="TreeGrafter"/>
</dbReference>
<dbReference type="GO" id="GO:0004300">
    <property type="term" value="F:enoyl-CoA hydratase activity"/>
    <property type="evidence" value="ECO:0007669"/>
    <property type="project" value="UniProtKB-EC"/>
</dbReference>
<dbReference type="NCBIfam" id="NF004127">
    <property type="entry name" value="PRK05617.1"/>
    <property type="match status" value="1"/>
</dbReference>
<keyword evidence="3" id="KW-0456">Lyase</keyword>
<feature type="domain" description="Enoyl-CoA hydratase/isomerase" evidence="2">
    <location>
        <begin position="32"/>
        <end position="360"/>
    </location>
</feature>